<proteinExistence type="inferred from homology"/>
<dbReference type="EMBL" id="CP148066">
    <property type="protein sequence ID" value="WXL28271.1"/>
    <property type="molecule type" value="Genomic_DNA"/>
</dbReference>
<dbReference type="PROSITE" id="PS01071">
    <property type="entry name" value="GRPE"/>
    <property type="match status" value="1"/>
</dbReference>
<reference evidence="7" key="1">
    <citation type="submission" date="2024-03" db="EMBL/GenBank/DDBJ databases">
        <title>Complete genome sequence of Mycoplasma gypis type strain B1/T1.</title>
        <authorList>
            <person name="Spergser J."/>
        </authorList>
    </citation>
    <scope>NUCLEOTIDE SEQUENCE [LARGE SCALE GENOMIC DNA]</scope>
    <source>
        <strain evidence="7">B1/T1</strain>
    </source>
</reference>
<evidence type="ECO:0000256" key="4">
    <source>
        <dbReference type="RuleBase" id="RU000639"/>
    </source>
</evidence>
<dbReference type="InterPro" id="IPR013805">
    <property type="entry name" value="GrpE_CC"/>
</dbReference>
<dbReference type="Pfam" id="PF01025">
    <property type="entry name" value="GrpE"/>
    <property type="match status" value="1"/>
</dbReference>
<evidence type="ECO:0000256" key="6">
    <source>
        <dbReference type="SAM" id="Coils"/>
    </source>
</evidence>
<dbReference type="SUPFAM" id="SSF51064">
    <property type="entry name" value="Head domain of nucleotide exchange factor GrpE"/>
    <property type="match status" value="1"/>
</dbReference>
<dbReference type="InterPro" id="IPR000740">
    <property type="entry name" value="GrpE"/>
</dbReference>
<protein>
    <recommendedName>
        <fullName evidence="3 4">Protein GrpE</fullName>
    </recommendedName>
    <alternativeName>
        <fullName evidence="3">HSP-70 cofactor</fullName>
    </alternativeName>
</protein>
<comment type="similarity">
    <text evidence="1 3 5">Belongs to the GrpE family.</text>
</comment>
<dbReference type="PRINTS" id="PR00773">
    <property type="entry name" value="GRPEPROTEIN"/>
</dbReference>
<dbReference type="Gene3D" id="2.30.22.10">
    <property type="entry name" value="Head domain of nucleotide exchange factor GrpE"/>
    <property type="match status" value="1"/>
</dbReference>
<keyword evidence="3 4" id="KW-0346">Stress response</keyword>
<keyword evidence="2 3" id="KW-0143">Chaperone</keyword>
<evidence type="ECO:0000313" key="7">
    <source>
        <dbReference type="EMBL" id="WXL28271.1"/>
    </source>
</evidence>
<dbReference type="HAMAP" id="MF_01151">
    <property type="entry name" value="GrpE"/>
    <property type="match status" value="1"/>
</dbReference>
<organism evidence="7 8">
    <name type="scientific">[Mycoplasma] gypis</name>
    <dbReference type="NCBI Taxonomy" id="92404"/>
    <lineage>
        <taxon>Bacteria</taxon>
        <taxon>Bacillati</taxon>
        <taxon>Mycoplasmatota</taxon>
        <taxon>Mycoplasmoidales</taxon>
        <taxon>Metamycoplasmataceae</taxon>
        <taxon>Metamycoplasma</taxon>
    </lineage>
</organism>
<dbReference type="SUPFAM" id="SSF58014">
    <property type="entry name" value="Coiled-coil domain of nucleotide exchange factor GrpE"/>
    <property type="match status" value="1"/>
</dbReference>
<keyword evidence="3" id="KW-0963">Cytoplasm</keyword>
<evidence type="ECO:0000256" key="1">
    <source>
        <dbReference type="ARBA" id="ARBA00009054"/>
    </source>
</evidence>
<comment type="subcellular location">
    <subcellularLocation>
        <location evidence="3">Cytoplasm</location>
    </subcellularLocation>
</comment>
<evidence type="ECO:0000313" key="8">
    <source>
        <dbReference type="Proteomes" id="UP001460679"/>
    </source>
</evidence>
<feature type="coiled-coil region" evidence="6">
    <location>
        <begin position="122"/>
        <end position="161"/>
    </location>
</feature>
<keyword evidence="6" id="KW-0175">Coiled coil</keyword>
<dbReference type="InterPro" id="IPR009012">
    <property type="entry name" value="GrpE_head"/>
</dbReference>
<dbReference type="PANTHER" id="PTHR21237:SF23">
    <property type="entry name" value="GRPE PROTEIN HOMOLOG, MITOCHONDRIAL"/>
    <property type="match status" value="1"/>
</dbReference>
<gene>
    <name evidence="3 7" type="primary">grpE</name>
    <name evidence="7" type="ORF">WG616_02795</name>
</gene>
<dbReference type="Proteomes" id="UP001460679">
    <property type="component" value="Chromosome"/>
</dbReference>
<evidence type="ECO:0000256" key="2">
    <source>
        <dbReference type="ARBA" id="ARBA00023186"/>
    </source>
</evidence>
<sequence>MNETKLLIEQFDTLTVSLNTKTDNKKNEELSFDTKKVIFGFNQLPSELEKYILENNDKLNLNKEIKFVSENKKNVYKFKILKLKKASQTEKNDKQMILDLRQKLLKSESSELLSNVKIMNLEKENKKNIEEFKKKVEAIQLKAHEELEAQKSKNYEHLQQESANFKKYATQSFMEDFVVAFDQLDLAVKSGFNLNNDVVQSYAKGFTMLLSRIEKILEENGVQKIIPEIGSDFNPHTQQVFELADQGQPKDKILKVKSNGYKLHDRVIKPALVIVQK</sequence>
<accession>A0ABZ2RQ80</accession>
<dbReference type="PANTHER" id="PTHR21237">
    <property type="entry name" value="GRPE PROTEIN"/>
    <property type="match status" value="1"/>
</dbReference>
<evidence type="ECO:0000256" key="3">
    <source>
        <dbReference type="HAMAP-Rule" id="MF_01151"/>
    </source>
</evidence>
<evidence type="ECO:0000256" key="5">
    <source>
        <dbReference type="RuleBase" id="RU004478"/>
    </source>
</evidence>
<name>A0ABZ2RQ80_9BACT</name>
<dbReference type="Gene3D" id="3.90.20.20">
    <property type="match status" value="1"/>
</dbReference>
<keyword evidence="8" id="KW-1185">Reference proteome</keyword>
<comment type="function">
    <text evidence="3 4">Participates actively in the response to hyperosmotic and heat shock by preventing the aggregation of stress-denatured proteins, in association with DnaK and GrpE. It is the nucleotide exchange factor for DnaK and may function as a thermosensor. Unfolded proteins bind initially to DnaJ; upon interaction with the DnaJ-bound protein, DnaK hydrolyzes its bound ATP, resulting in the formation of a stable complex. GrpE releases ADP from DnaK; ATP binding to DnaK triggers the release of the substrate protein, thus completing the reaction cycle. Several rounds of ATP-dependent interactions between DnaJ, DnaK and GrpE are required for fully efficient folding.</text>
</comment>
<comment type="subunit">
    <text evidence="3">Homodimer.</text>
</comment>
<dbReference type="RefSeq" id="WP_205498154.1">
    <property type="nucleotide sequence ID" value="NZ_CP148066.1"/>
</dbReference>